<sequence length="460" mass="52640">MRLSRWGLRARTYRGRLLILQAMILSLLWHFTQHFDLPDDMVRRIQSLCEQYLLTRQNTPSRHFAKLAKPSLCHIPFNRGGFQIPRIAVSLKAQRIRFLQQLMLLAIDDPWRAVANELRGQDLPGSSGSSLFDILSCPYYCRSAVVEVTLLSAWWRFTWLVWSSIPWLSRDDGVDIVHFQTSLLQAYGWSSTHPELLISQSDGRLTPLFGKPGATRTFRTRFASASGFRSLMDFVEGRSWPTVTDFISRFLMVIPDWSLRHRVGYLRDLYEDLSSVFTRVVDPNGSVHGPCPALPGLPFIGVKRPRSFVLLPTLTKFEVLDLLGLPNFPLRDHPISHHVKNTTMDTIADTVLALKTLRQVVLPIYADFHFRLGWKLLPTRSRFSFLRGLDMSGINCAYTSCEAVETDRHLLFECPPAKTLWGLCRRRLECFHDRTIDVANDLPPPASSMGATSSRRHGNY</sequence>
<protein>
    <submittedName>
        <fullName evidence="1">Pol Polyprotein</fullName>
    </submittedName>
</protein>
<dbReference type="STRING" id="4795.A0A225WNT5"/>
<organism evidence="1 2">
    <name type="scientific">Phytophthora megakarya</name>
    <dbReference type="NCBI Taxonomy" id="4795"/>
    <lineage>
        <taxon>Eukaryota</taxon>
        <taxon>Sar</taxon>
        <taxon>Stramenopiles</taxon>
        <taxon>Oomycota</taxon>
        <taxon>Peronosporomycetes</taxon>
        <taxon>Peronosporales</taxon>
        <taxon>Peronosporaceae</taxon>
        <taxon>Phytophthora</taxon>
    </lineage>
</organism>
<evidence type="ECO:0000313" key="1">
    <source>
        <dbReference type="EMBL" id="OWZ19204.1"/>
    </source>
</evidence>
<dbReference type="AlphaFoldDB" id="A0A225WNT5"/>
<dbReference type="EMBL" id="NBNE01000473">
    <property type="protein sequence ID" value="OWZ19204.1"/>
    <property type="molecule type" value="Genomic_DNA"/>
</dbReference>
<name>A0A225WNT5_9STRA</name>
<proteinExistence type="predicted"/>
<evidence type="ECO:0000313" key="2">
    <source>
        <dbReference type="Proteomes" id="UP000198211"/>
    </source>
</evidence>
<comment type="caution">
    <text evidence="1">The sequence shown here is derived from an EMBL/GenBank/DDBJ whole genome shotgun (WGS) entry which is preliminary data.</text>
</comment>
<gene>
    <name evidence="1" type="ORF">PHMEG_0006579</name>
</gene>
<accession>A0A225WNT5</accession>
<reference evidence="2" key="1">
    <citation type="submission" date="2017-03" db="EMBL/GenBank/DDBJ databases">
        <title>Phytopthora megakarya and P. palmivora, two closely related causual agents of cacao black pod achieved similar genome size and gene model numbers by different mechanisms.</title>
        <authorList>
            <person name="Ali S."/>
            <person name="Shao J."/>
            <person name="Larry D.J."/>
            <person name="Kronmiller B."/>
            <person name="Shen D."/>
            <person name="Strem M.D."/>
            <person name="Melnick R.L."/>
            <person name="Guiltinan M.J."/>
            <person name="Tyler B.M."/>
            <person name="Meinhardt L.W."/>
            <person name="Bailey B.A."/>
        </authorList>
    </citation>
    <scope>NUCLEOTIDE SEQUENCE [LARGE SCALE GENOMIC DNA]</scope>
    <source>
        <strain evidence="2">zdho120</strain>
    </source>
</reference>
<keyword evidence="2" id="KW-1185">Reference proteome</keyword>
<dbReference type="OrthoDB" id="165842at2759"/>
<dbReference type="Proteomes" id="UP000198211">
    <property type="component" value="Unassembled WGS sequence"/>
</dbReference>